<evidence type="ECO:0000256" key="5">
    <source>
        <dbReference type="SAM" id="MobiDB-lite"/>
    </source>
</evidence>
<dbReference type="InterPro" id="IPR047272">
    <property type="entry name" value="S49_SppA_C"/>
</dbReference>
<dbReference type="Proteomes" id="UP000280819">
    <property type="component" value="Unassembled WGS sequence"/>
</dbReference>
<comment type="caution">
    <text evidence="8">The sequence shown here is derived from an EMBL/GenBank/DDBJ whole genome shotgun (WGS) entry which is preliminary data.</text>
</comment>
<keyword evidence="3" id="KW-0378">Hydrolase</keyword>
<accession>A0A3P1T465</accession>
<dbReference type="InterPro" id="IPR029045">
    <property type="entry name" value="ClpP/crotonase-like_dom_sf"/>
</dbReference>
<dbReference type="InterPro" id="IPR002142">
    <property type="entry name" value="Peptidase_S49"/>
</dbReference>
<dbReference type="AlphaFoldDB" id="A0A3P1T465"/>
<keyword evidence="4" id="KW-0720">Serine protease</keyword>
<evidence type="ECO:0000256" key="1">
    <source>
        <dbReference type="ARBA" id="ARBA00008683"/>
    </source>
</evidence>
<keyword evidence="6" id="KW-1133">Transmembrane helix</keyword>
<dbReference type="RefSeq" id="WP_124845450.1">
    <property type="nucleotide sequence ID" value="NZ_RQZG01000015.1"/>
</dbReference>
<dbReference type="PANTHER" id="PTHR42987">
    <property type="entry name" value="PEPTIDASE S49"/>
    <property type="match status" value="1"/>
</dbReference>
<evidence type="ECO:0000256" key="2">
    <source>
        <dbReference type="ARBA" id="ARBA00022670"/>
    </source>
</evidence>
<evidence type="ECO:0000256" key="6">
    <source>
        <dbReference type="SAM" id="Phobius"/>
    </source>
</evidence>
<reference evidence="8 9" key="1">
    <citation type="submission" date="2018-11" db="EMBL/GenBank/DDBJ databases">
        <title>Genomes From Bacteria Associated with the Canine Oral Cavity: a Test Case for Automated Genome-Based Taxonomic Assignment.</title>
        <authorList>
            <person name="Coil D.A."/>
            <person name="Jospin G."/>
            <person name="Darling A.E."/>
            <person name="Wallis C."/>
            <person name="Davis I.J."/>
            <person name="Harris S."/>
            <person name="Eisen J.A."/>
            <person name="Holcombe L.J."/>
            <person name="O'Flynn C."/>
        </authorList>
    </citation>
    <scope>NUCLEOTIDE SEQUENCE [LARGE SCALE GENOMIC DNA]</scope>
    <source>
        <strain evidence="8 9">OH887_COT-365</strain>
    </source>
</reference>
<dbReference type="EMBL" id="RQZG01000015">
    <property type="protein sequence ID" value="RRD03945.1"/>
    <property type="molecule type" value="Genomic_DNA"/>
</dbReference>
<dbReference type="SUPFAM" id="SSF52096">
    <property type="entry name" value="ClpP/crotonase"/>
    <property type="match status" value="1"/>
</dbReference>
<dbReference type="CDD" id="cd07023">
    <property type="entry name" value="S49_Sppa_N_C"/>
    <property type="match status" value="1"/>
</dbReference>
<protein>
    <submittedName>
        <fullName evidence="8">S49 family peptidase</fullName>
    </submittedName>
</protein>
<evidence type="ECO:0000259" key="7">
    <source>
        <dbReference type="Pfam" id="PF01343"/>
    </source>
</evidence>
<name>A0A3P1T465_9ACTN</name>
<evidence type="ECO:0000256" key="3">
    <source>
        <dbReference type="ARBA" id="ARBA00022801"/>
    </source>
</evidence>
<dbReference type="Pfam" id="PF01343">
    <property type="entry name" value="Peptidase_S49"/>
    <property type="match status" value="1"/>
</dbReference>
<feature type="domain" description="Peptidase S49" evidence="7">
    <location>
        <begin position="163"/>
        <end position="325"/>
    </location>
</feature>
<keyword evidence="6" id="KW-0812">Transmembrane</keyword>
<dbReference type="GO" id="GO:0008236">
    <property type="term" value="F:serine-type peptidase activity"/>
    <property type="evidence" value="ECO:0007669"/>
    <property type="project" value="UniProtKB-KW"/>
</dbReference>
<dbReference type="Gene3D" id="3.90.226.10">
    <property type="entry name" value="2-enoyl-CoA Hydratase, Chain A, domain 1"/>
    <property type="match status" value="1"/>
</dbReference>
<sequence length="388" mass="39755">MTQPDDAQPTSPYYPPPAMPVPVTENRRPGFRNGLGLGTGIGLGLMAGGLVLTIVSGLFMLAAVGLVANSITPSGASTSLNTVWGSPTASGRLRAITVSGTILTDSSEGGLLAAGTYGYEVAAQLDELTTADASGVVLLVNTPGGTIPGSKAISDAIVRYKERTGGPVLVHVEGMAASGGVYSTATATEIIADHGAMMGSIGVIMGPLTEYRDVVATSGTLLVPGVTTTGGITQRYITAGTGKDYGNPYRAATEEEIARMQILIDGEYQNFVSHVSTHRGIPEQVIRDELGAYIFNAQEAVANGLADKVMGRDEFFRHAATTAGLDPADTVVEAVGKPTAFQELLGAKRAWGASQPLSELGQGAVVSPSLCAATQPLVYAGDVRAVCG</sequence>
<evidence type="ECO:0000313" key="9">
    <source>
        <dbReference type="Proteomes" id="UP000280819"/>
    </source>
</evidence>
<dbReference type="OrthoDB" id="5623708at2"/>
<dbReference type="GO" id="GO:0006508">
    <property type="term" value="P:proteolysis"/>
    <property type="evidence" value="ECO:0007669"/>
    <property type="project" value="UniProtKB-KW"/>
</dbReference>
<evidence type="ECO:0000313" key="8">
    <source>
        <dbReference type="EMBL" id="RRD03945.1"/>
    </source>
</evidence>
<dbReference type="Gene3D" id="6.20.330.10">
    <property type="match status" value="1"/>
</dbReference>
<comment type="similarity">
    <text evidence="1">Belongs to the peptidase S49 family.</text>
</comment>
<dbReference type="PANTHER" id="PTHR42987:SF7">
    <property type="entry name" value="SIGNAL PEPTIDE PEPTIDASE SPPA-RELATED"/>
    <property type="match status" value="1"/>
</dbReference>
<feature type="transmembrane region" description="Helical" evidence="6">
    <location>
        <begin position="35"/>
        <end position="68"/>
    </location>
</feature>
<proteinExistence type="inferred from homology"/>
<organism evidence="8 9">
    <name type="scientific">Arachnia propionica</name>
    <dbReference type="NCBI Taxonomy" id="1750"/>
    <lineage>
        <taxon>Bacteria</taxon>
        <taxon>Bacillati</taxon>
        <taxon>Actinomycetota</taxon>
        <taxon>Actinomycetes</taxon>
        <taxon>Propionibacteriales</taxon>
        <taxon>Propionibacteriaceae</taxon>
        <taxon>Arachnia</taxon>
    </lineage>
</organism>
<gene>
    <name evidence="8" type="ORF">EII34_12280</name>
</gene>
<keyword evidence="6" id="KW-0472">Membrane</keyword>
<evidence type="ECO:0000256" key="4">
    <source>
        <dbReference type="ARBA" id="ARBA00022825"/>
    </source>
</evidence>
<feature type="region of interest" description="Disordered" evidence="5">
    <location>
        <begin position="1"/>
        <end position="27"/>
    </location>
</feature>
<keyword evidence="2" id="KW-0645">Protease</keyword>